<protein>
    <submittedName>
        <fullName evidence="2">Uncharacterized protein</fullName>
    </submittedName>
</protein>
<dbReference type="AlphaFoldDB" id="A0A4Y2P748"/>
<proteinExistence type="predicted"/>
<dbReference type="EMBL" id="BGPR01131341">
    <property type="protein sequence ID" value="GBN46606.1"/>
    <property type="molecule type" value="Genomic_DNA"/>
</dbReference>
<evidence type="ECO:0000313" key="2">
    <source>
        <dbReference type="EMBL" id="GBN46882.1"/>
    </source>
</evidence>
<organism evidence="2 3">
    <name type="scientific">Araneus ventricosus</name>
    <name type="common">Orbweaver spider</name>
    <name type="synonym">Epeira ventricosa</name>
    <dbReference type="NCBI Taxonomy" id="182803"/>
    <lineage>
        <taxon>Eukaryota</taxon>
        <taxon>Metazoa</taxon>
        <taxon>Ecdysozoa</taxon>
        <taxon>Arthropoda</taxon>
        <taxon>Chelicerata</taxon>
        <taxon>Arachnida</taxon>
        <taxon>Araneae</taxon>
        <taxon>Araneomorphae</taxon>
        <taxon>Entelegynae</taxon>
        <taxon>Araneoidea</taxon>
        <taxon>Araneidae</taxon>
        <taxon>Araneus</taxon>
    </lineage>
</organism>
<comment type="caution">
    <text evidence="2">The sequence shown here is derived from an EMBL/GenBank/DDBJ whole genome shotgun (WGS) entry which is preliminary data.</text>
</comment>
<gene>
    <name evidence="2" type="ORF">AVEN_187988_1</name>
    <name evidence="1" type="ORF">AVEN_218608_1</name>
</gene>
<evidence type="ECO:0000313" key="1">
    <source>
        <dbReference type="EMBL" id="GBN46606.1"/>
    </source>
</evidence>
<sequence length="126" mass="15097">MNLRPRALNKGQYGNPEYECSFLYSSDVEFWDDRRNGRTHSYYRMKRNQTLLAANEIQGTRTADSLQQNNFILARKSCTHKNQSHYRCLWGVFSMPIFGDISLFRREMLCKVFYFDDREMLSVIRM</sequence>
<keyword evidence="3" id="KW-1185">Reference proteome</keyword>
<reference evidence="2 3" key="1">
    <citation type="journal article" date="2019" name="Sci. Rep.">
        <title>Orb-weaving spider Araneus ventricosus genome elucidates the spidroin gene catalogue.</title>
        <authorList>
            <person name="Kono N."/>
            <person name="Nakamura H."/>
            <person name="Ohtoshi R."/>
            <person name="Moran D.A.P."/>
            <person name="Shinohara A."/>
            <person name="Yoshida Y."/>
            <person name="Fujiwara M."/>
            <person name="Mori M."/>
            <person name="Tomita M."/>
            <person name="Arakawa K."/>
        </authorList>
    </citation>
    <scope>NUCLEOTIDE SEQUENCE [LARGE SCALE GENOMIC DNA]</scope>
</reference>
<dbReference type="EMBL" id="BGPR01131484">
    <property type="protein sequence ID" value="GBN46882.1"/>
    <property type="molecule type" value="Genomic_DNA"/>
</dbReference>
<accession>A0A4Y2P748</accession>
<evidence type="ECO:0000313" key="3">
    <source>
        <dbReference type="Proteomes" id="UP000499080"/>
    </source>
</evidence>
<name>A0A4Y2P748_ARAVE</name>
<dbReference type="Proteomes" id="UP000499080">
    <property type="component" value="Unassembled WGS sequence"/>
</dbReference>